<comment type="caution">
    <text evidence="8">The sequence shown here is derived from an EMBL/GenBank/DDBJ whole genome shotgun (WGS) entry which is preliminary data.</text>
</comment>
<dbReference type="InterPro" id="IPR036702">
    <property type="entry name" value="ComB-like_sf"/>
</dbReference>
<comment type="catalytic activity">
    <reaction evidence="7">
        <text>(2R)-O-phospho-3-sulfolactate + H2O = (2R)-3-sulfolactate + phosphate</text>
        <dbReference type="Rhea" id="RHEA:23416"/>
        <dbReference type="ChEBI" id="CHEBI:15377"/>
        <dbReference type="ChEBI" id="CHEBI:15597"/>
        <dbReference type="ChEBI" id="CHEBI:43474"/>
        <dbReference type="ChEBI" id="CHEBI:58738"/>
        <dbReference type="EC" id="3.1.3.71"/>
    </reaction>
</comment>
<dbReference type="PANTHER" id="PTHR37311:SF1">
    <property type="entry name" value="2-PHOSPHOSULFOLACTATE PHOSPHATASE-RELATED"/>
    <property type="match status" value="1"/>
</dbReference>
<reference evidence="9" key="1">
    <citation type="journal article" date="2021" name="Syst. Appl. Microbiol.">
        <title>Roseomonas hellenica sp. nov., isolated from roots of wild-growing Alkanna tinctoria.</title>
        <authorList>
            <person name="Rat A."/>
            <person name="Naranjo H.D."/>
            <person name="Lebbe L."/>
            <person name="Cnockaert M."/>
            <person name="Krigas N."/>
            <person name="Grigoriadou K."/>
            <person name="Maloupa E."/>
            <person name="Willems A."/>
        </authorList>
    </citation>
    <scope>NUCLEOTIDE SEQUENCE [LARGE SCALE GENOMIC DNA]</scope>
    <source>
        <strain evidence="9">LMG 31159</strain>
    </source>
</reference>
<keyword evidence="6" id="KW-0460">Magnesium</keyword>
<organism evidence="8 9">
    <name type="scientific">Neoroseomonas terrae</name>
    <dbReference type="NCBI Taxonomy" id="424799"/>
    <lineage>
        <taxon>Bacteria</taxon>
        <taxon>Pseudomonadati</taxon>
        <taxon>Pseudomonadota</taxon>
        <taxon>Alphaproteobacteria</taxon>
        <taxon>Acetobacterales</taxon>
        <taxon>Acetobacteraceae</taxon>
        <taxon>Neoroseomonas</taxon>
    </lineage>
</organism>
<dbReference type="Pfam" id="PF04029">
    <property type="entry name" value="2-ph_phosp"/>
    <property type="match status" value="1"/>
</dbReference>
<dbReference type="PANTHER" id="PTHR37311">
    <property type="entry name" value="2-PHOSPHOSULFOLACTATE PHOSPHATASE-RELATED"/>
    <property type="match status" value="1"/>
</dbReference>
<evidence type="ECO:0000256" key="1">
    <source>
        <dbReference type="ARBA" id="ARBA00001946"/>
    </source>
</evidence>
<evidence type="ECO:0000256" key="6">
    <source>
        <dbReference type="ARBA" id="ARBA00022842"/>
    </source>
</evidence>
<comment type="similarity">
    <text evidence="2">Belongs to the ComB family.</text>
</comment>
<keyword evidence="5" id="KW-0378">Hydrolase</keyword>
<comment type="cofactor">
    <cofactor evidence="1">
        <name>Mg(2+)</name>
        <dbReference type="ChEBI" id="CHEBI:18420"/>
    </cofactor>
</comment>
<evidence type="ECO:0000313" key="8">
    <source>
        <dbReference type="EMBL" id="MBR0648323.1"/>
    </source>
</evidence>
<proteinExistence type="inferred from homology"/>
<dbReference type="EC" id="3.1.3.71" evidence="3"/>
<evidence type="ECO:0000256" key="2">
    <source>
        <dbReference type="ARBA" id="ARBA00009997"/>
    </source>
</evidence>
<gene>
    <name evidence="8" type="ORF">GXW78_01490</name>
</gene>
<evidence type="ECO:0000313" key="9">
    <source>
        <dbReference type="Proteomes" id="UP000698752"/>
    </source>
</evidence>
<protein>
    <recommendedName>
        <fullName evidence="4">Probable 2-phosphosulfolactate phosphatase</fullName>
        <ecNumber evidence="3">3.1.3.71</ecNumber>
    </recommendedName>
</protein>
<name>A0ABS5EBC3_9PROT</name>
<evidence type="ECO:0000256" key="4">
    <source>
        <dbReference type="ARBA" id="ARBA00021948"/>
    </source>
</evidence>
<dbReference type="Gene3D" id="3.90.1560.10">
    <property type="entry name" value="ComB-like"/>
    <property type="match status" value="1"/>
</dbReference>
<dbReference type="RefSeq" id="WP_211865439.1">
    <property type="nucleotide sequence ID" value="NZ_JAAEDI010000002.1"/>
</dbReference>
<accession>A0ABS5EBC3</accession>
<dbReference type="Proteomes" id="UP000698752">
    <property type="component" value="Unassembled WGS sequence"/>
</dbReference>
<dbReference type="EMBL" id="JAAEDI010000002">
    <property type="protein sequence ID" value="MBR0648323.1"/>
    <property type="molecule type" value="Genomic_DNA"/>
</dbReference>
<evidence type="ECO:0000256" key="3">
    <source>
        <dbReference type="ARBA" id="ARBA00012953"/>
    </source>
</evidence>
<dbReference type="InterPro" id="IPR005238">
    <property type="entry name" value="ComB-like"/>
</dbReference>
<evidence type="ECO:0000256" key="7">
    <source>
        <dbReference type="ARBA" id="ARBA00033711"/>
    </source>
</evidence>
<sequence>MKIVVESLLGGAGRASGGVAVIDVFRAFTMAAVVLAKGATRIIMVGSVHEALSLRDRGIVQACMGEVGGVAPPGFDFGNSPFEVATRDFSGMAVAQRTSAGTQGIVTARGAEALYAASLVTATATARALRGCGAAQITLVAMGHEGVERTDEDELCALHLRNLLEGRNGDPDAVRRAILAGGEAARFLDPTSGHGHPRDLDIALDVDRYDFAVRVSLEDGRPVARMERPA</sequence>
<keyword evidence="9" id="KW-1185">Reference proteome</keyword>
<evidence type="ECO:0000256" key="5">
    <source>
        <dbReference type="ARBA" id="ARBA00022801"/>
    </source>
</evidence>
<dbReference type="SUPFAM" id="SSF142823">
    <property type="entry name" value="ComB-like"/>
    <property type="match status" value="1"/>
</dbReference>